<keyword evidence="1" id="KW-0472">Membrane</keyword>
<name>A0AAW2YRT9_9EUKA</name>
<dbReference type="EMBL" id="JAOPGA020000552">
    <property type="protein sequence ID" value="KAL0479384.1"/>
    <property type="molecule type" value="Genomic_DNA"/>
</dbReference>
<keyword evidence="1" id="KW-0812">Transmembrane</keyword>
<evidence type="ECO:0000313" key="3">
    <source>
        <dbReference type="Proteomes" id="UP001431209"/>
    </source>
</evidence>
<dbReference type="Proteomes" id="UP001431209">
    <property type="component" value="Unassembled WGS sequence"/>
</dbReference>
<reference evidence="2 3" key="1">
    <citation type="submission" date="2024-03" db="EMBL/GenBank/DDBJ databases">
        <title>The Acrasis kona genome and developmental transcriptomes reveal deep origins of eukaryotic multicellular pathways.</title>
        <authorList>
            <person name="Sheikh S."/>
            <person name="Fu C.-J."/>
            <person name="Brown M.W."/>
            <person name="Baldauf S.L."/>
        </authorList>
    </citation>
    <scope>NUCLEOTIDE SEQUENCE [LARGE SCALE GENOMIC DNA]</scope>
    <source>
        <strain evidence="2 3">ATCC MYA-3509</strain>
    </source>
</reference>
<evidence type="ECO:0000256" key="1">
    <source>
        <dbReference type="SAM" id="Phobius"/>
    </source>
</evidence>
<sequence length="344" mass="38683">MNQPATTRKQRILAYAVAVFVVGFLFVAFIINKPPDNGQDTVLGEPNGSEGNKNSKVDVSKIITGLKKIIDEKDDVIRSLKEKAGAPTPKDIKDTKDGQCKNSICNTKEKRVVSFGLYGSDSRYTTGAIHNTELVKYIMPGWVTRFYVDGSVPKDVISKLKDNGAEIVEISDIKGGIAGMFWRFLVADDENVDRYIIRDADSRLSMRERMAVEEWIDSGKHFHVLRDHPNHNFNMNGGLWGGVKGALGSKMSELVKQWKSKDAYLADMEFLGSVVWPIVEKNHMAHGSYHCERYPDTIPFPTRRVNKEIIGGVYDDQDRPREGDSALLTEVPLKCRKHPDYIYG</sequence>
<keyword evidence="1" id="KW-1133">Transmembrane helix</keyword>
<feature type="transmembrane region" description="Helical" evidence="1">
    <location>
        <begin position="12"/>
        <end position="31"/>
    </location>
</feature>
<keyword evidence="3" id="KW-1185">Reference proteome</keyword>
<organism evidence="2 3">
    <name type="scientific">Acrasis kona</name>
    <dbReference type="NCBI Taxonomy" id="1008807"/>
    <lineage>
        <taxon>Eukaryota</taxon>
        <taxon>Discoba</taxon>
        <taxon>Heterolobosea</taxon>
        <taxon>Tetramitia</taxon>
        <taxon>Eutetramitia</taxon>
        <taxon>Acrasidae</taxon>
        <taxon>Acrasis</taxon>
    </lineage>
</organism>
<dbReference type="AlphaFoldDB" id="A0AAW2YRT9"/>
<proteinExistence type="predicted"/>
<accession>A0AAW2YRT9</accession>
<comment type="caution">
    <text evidence="2">The sequence shown here is derived from an EMBL/GenBank/DDBJ whole genome shotgun (WGS) entry which is preliminary data.</text>
</comment>
<protein>
    <submittedName>
        <fullName evidence="2">3-phosphoshikimate 1-carboxyvinyltransferase</fullName>
    </submittedName>
</protein>
<gene>
    <name evidence="2" type="ORF">AKO1_007577</name>
</gene>
<evidence type="ECO:0000313" key="2">
    <source>
        <dbReference type="EMBL" id="KAL0479384.1"/>
    </source>
</evidence>